<dbReference type="InterPro" id="IPR001245">
    <property type="entry name" value="Ser-Thr/Tyr_kinase_cat_dom"/>
</dbReference>
<dbReference type="SUPFAM" id="SSF56112">
    <property type="entry name" value="Protein kinase-like (PK-like)"/>
    <property type="match status" value="1"/>
</dbReference>
<dbReference type="PROSITE" id="PS50011">
    <property type="entry name" value="PROTEIN_KINASE_DOM"/>
    <property type="match status" value="1"/>
</dbReference>
<accession>A0A2I1GN65</accession>
<feature type="domain" description="Protein kinase" evidence="1">
    <location>
        <begin position="1"/>
        <end position="238"/>
    </location>
</feature>
<protein>
    <submittedName>
        <fullName evidence="2">Kinase-like protein</fullName>
    </submittedName>
</protein>
<dbReference type="EMBL" id="LLXI01000600">
    <property type="protein sequence ID" value="PKY48082.1"/>
    <property type="molecule type" value="Genomic_DNA"/>
</dbReference>
<dbReference type="InterPro" id="IPR000719">
    <property type="entry name" value="Prot_kinase_dom"/>
</dbReference>
<dbReference type="PANTHER" id="PTHR44329">
    <property type="entry name" value="SERINE/THREONINE-PROTEIN KINASE TNNI3K-RELATED"/>
    <property type="match status" value="1"/>
</dbReference>
<keyword evidence="3" id="KW-1185">Reference proteome</keyword>
<evidence type="ECO:0000313" key="3">
    <source>
        <dbReference type="Proteomes" id="UP000234323"/>
    </source>
</evidence>
<reference evidence="2 3" key="1">
    <citation type="submission" date="2015-10" db="EMBL/GenBank/DDBJ databases">
        <title>Genome analyses suggest a sexual origin of heterokaryosis in a supposedly ancient asexual fungus.</title>
        <authorList>
            <person name="Ropars J."/>
            <person name="Sedzielewska K."/>
            <person name="Noel J."/>
            <person name="Charron P."/>
            <person name="Farinelli L."/>
            <person name="Marton T."/>
            <person name="Kruger M."/>
            <person name="Pelin A."/>
            <person name="Brachmann A."/>
            <person name="Corradi N."/>
        </authorList>
    </citation>
    <scope>NUCLEOTIDE SEQUENCE [LARGE SCALE GENOMIC DNA]</scope>
    <source>
        <strain evidence="2 3">A4</strain>
    </source>
</reference>
<dbReference type="GO" id="GO:0004674">
    <property type="term" value="F:protein serine/threonine kinase activity"/>
    <property type="evidence" value="ECO:0007669"/>
    <property type="project" value="TreeGrafter"/>
</dbReference>
<evidence type="ECO:0000259" key="1">
    <source>
        <dbReference type="PROSITE" id="PS50011"/>
    </source>
</evidence>
<dbReference type="InterPro" id="IPR051681">
    <property type="entry name" value="Ser/Thr_Kinases-Pseudokinases"/>
</dbReference>
<name>A0A2I1GN65_9GLOM</name>
<dbReference type="GO" id="GO:0005524">
    <property type="term" value="F:ATP binding"/>
    <property type="evidence" value="ECO:0007669"/>
    <property type="project" value="InterPro"/>
</dbReference>
<dbReference type="VEuPathDB" id="FungiDB:FUN_025486"/>
<dbReference type="InterPro" id="IPR011009">
    <property type="entry name" value="Kinase-like_dom_sf"/>
</dbReference>
<keyword evidence="2" id="KW-0418">Kinase</keyword>
<organism evidence="2 3">
    <name type="scientific">Rhizophagus irregularis</name>
    <dbReference type="NCBI Taxonomy" id="588596"/>
    <lineage>
        <taxon>Eukaryota</taxon>
        <taxon>Fungi</taxon>
        <taxon>Fungi incertae sedis</taxon>
        <taxon>Mucoromycota</taxon>
        <taxon>Glomeromycotina</taxon>
        <taxon>Glomeromycetes</taxon>
        <taxon>Glomerales</taxon>
        <taxon>Glomeraceae</taxon>
        <taxon>Rhizophagus</taxon>
    </lineage>
</organism>
<keyword evidence="2" id="KW-0808">Transferase</keyword>
<dbReference type="Gene3D" id="1.10.510.10">
    <property type="entry name" value="Transferase(Phosphotransferase) domain 1"/>
    <property type="match status" value="1"/>
</dbReference>
<sequence>MEREIYYTKFLFKDSYENSTTPALHRCNAELLYRYHKCLQSGALTDCFGMTKDSTSCYMFVMRYYKNGNLYSYLDETMGILCWKDIVEMLWSISAGLNFIHEYNLVHGHLHGGNILVENELDSIDAKITDTGLHGHANGKISQNYGVIPFVAPEIFDGNTPTKESDIYSFGMIMWMLSACVRPYCDRPHDSQLIQEICSGTRPNIVNGTPPVFSSLMLRCLDANPSIRPTASQLYEWLGNWVTAICDDPEQSDLSDQFDVAEETKFANLDKLKFNIIPCHENAIYFSRPLDSIGVYY</sequence>
<dbReference type="VEuPathDB" id="FungiDB:RhiirA1_540065"/>
<evidence type="ECO:0000313" key="2">
    <source>
        <dbReference type="EMBL" id="PKY48082.1"/>
    </source>
</evidence>
<dbReference type="Pfam" id="PF07714">
    <property type="entry name" value="PK_Tyr_Ser-Thr"/>
    <property type="match status" value="1"/>
</dbReference>
<proteinExistence type="predicted"/>
<dbReference type="AlphaFoldDB" id="A0A2I1GN65"/>
<gene>
    <name evidence="2" type="ORF">RhiirA4_544393</name>
</gene>
<comment type="caution">
    <text evidence="2">The sequence shown here is derived from an EMBL/GenBank/DDBJ whole genome shotgun (WGS) entry which is preliminary data.</text>
</comment>
<dbReference type="Proteomes" id="UP000234323">
    <property type="component" value="Unassembled WGS sequence"/>
</dbReference>